<proteinExistence type="predicted"/>
<dbReference type="Gene3D" id="2.60.40.760">
    <property type="entry name" value="Expansin, cellulose-binding-like domain"/>
    <property type="match status" value="1"/>
</dbReference>
<name>A0A078A901_STYLE</name>
<accession>A0A078A901</accession>
<gene>
    <name evidence="1" type="primary">Contig17456.g18569</name>
    <name evidence="1" type="ORF">STYLEM_7734</name>
</gene>
<reference evidence="1 2" key="1">
    <citation type="submission" date="2014-06" db="EMBL/GenBank/DDBJ databases">
        <authorList>
            <person name="Swart Estienne"/>
        </authorList>
    </citation>
    <scope>NUCLEOTIDE SEQUENCE [LARGE SCALE GENOMIC DNA]</scope>
    <source>
        <strain evidence="1 2">130c</strain>
    </source>
</reference>
<dbReference type="InterPro" id="IPR036908">
    <property type="entry name" value="RlpA-like_sf"/>
</dbReference>
<keyword evidence="2" id="KW-1185">Reference proteome</keyword>
<dbReference type="InterPro" id="IPR036749">
    <property type="entry name" value="Expansin_CBD_sf"/>
</dbReference>
<dbReference type="EMBL" id="CCKQ01007393">
    <property type="protein sequence ID" value="CDW78750.1"/>
    <property type="molecule type" value="Genomic_DNA"/>
</dbReference>
<dbReference type="InParanoid" id="A0A078A901"/>
<evidence type="ECO:0000313" key="1">
    <source>
        <dbReference type="EMBL" id="CDW78750.1"/>
    </source>
</evidence>
<organism evidence="1 2">
    <name type="scientific">Stylonychia lemnae</name>
    <name type="common">Ciliate</name>
    <dbReference type="NCBI Taxonomy" id="5949"/>
    <lineage>
        <taxon>Eukaryota</taxon>
        <taxon>Sar</taxon>
        <taxon>Alveolata</taxon>
        <taxon>Ciliophora</taxon>
        <taxon>Intramacronucleata</taxon>
        <taxon>Spirotrichea</taxon>
        <taxon>Stichotrichia</taxon>
        <taxon>Sporadotrichida</taxon>
        <taxon>Oxytrichidae</taxon>
        <taxon>Stylonychinae</taxon>
        <taxon>Stylonychia</taxon>
    </lineage>
</organism>
<evidence type="ECO:0000313" key="2">
    <source>
        <dbReference type="Proteomes" id="UP000039865"/>
    </source>
</evidence>
<sequence length="293" mass="32957">MKLVQIGTVSMIMGIAMSNDSMATHFDGIGAPFGGCGVPESLINYPHYLALNVQDTPNDYSTYLQRPIADKSRLGLFNNGFNCGRFIRVTLGKYCTGVNSGMPGKEFCEGGQWVGDEFTGAQQEYIVTDSCQDGNRWCRDDKFHTDLKTESLNNFKLNGRTIDVSNKWNNRQVSWEFIEGPQMDLQLYWSQNAQQYWPAIIIAGVNNAISEVLENVNGHWQPAKMNSDMGQQYILSGTTGTYEIQVKDINGNVYHNRSFKFTFPGDCPNNHCGSNPAYLVRYLNGEEKFLQTE</sequence>
<dbReference type="SUPFAM" id="SSF50685">
    <property type="entry name" value="Barwin-like endoglucanases"/>
    <property type="match status" value="1"/>
</dbReference>
<protein>
    <submittedName>
        <fullName evidence="1">Uncharacterized protein</fullName>
    </submittedName>
</protein>
<dbReference type="AlphaFoldDB" id="A0A078A901"/>
<dbReference type="Proteomes" id="UP000039865">
    <property type="component" value="Unassembled WGS sequence"/>
</dbReference>